<keyword evidence="2" id="KW-0689">Ribosomal protein</keyword>
<dbReference type="Proteomes" id="UP000244811">
    <property type="component" value="Chromosome 3"/>
</dbReference>
<evidence type="ECO:0000256" key="4">
    <source>
        <dbReference type="SAM" id="SignalP"/>
    </source>
</evidence>
<keyword evidence="3" id="KW-0687">Ribonucleoprotein</keyword>
<evidence type="ECO:0008006" key="7">
    <source>
        <dbReference type="Google" id="ProtNLM"/>
    </source>
</evidence>
<dbReference type="Pfam" id="PF00253">
    <property type="entry name" value="Ribosomal_S14"/>
    <property type="match status" value="1"/>
</dbReference>
<feature type="signal peptide" evidence="4">
    <location>
        <begin position="1"/>
        <end position="16"/>
    </location>
</feature>
<dbReference type="GO" id="GO:0005737">
    <property type="term" value="C:cytoplasm"/>
    <property type="evidence" value="ECO:0007669"/>
    <property type="project" value="UniProtKB-ARBA"/>
</dbReference>
<dbReference type="GO" id="GO:0003735">
    <property type="term" value="F:structural constituent of ribosome"/>
    <property type="evidence" value="ECO:0007669"/>
    <property type="project" value="InterPro"/>
</dbReference>
<evidence type="ECO:0000256" key="1">
    <source>
        <dbReference type="ARBA" id="ARBA00009083"/>
    </source>
</evidence>
<sequence length="214" mass="25015">MYINFLLLCLTKCVTSYIPQQHCFTHNSYTHPLKTCNKSGLALKGAGKAAVDDPNSLMEDEYGLKIPKFHPNLEKVKSQLVHHGPEIPGELWRSPERPVGYFGKRRLDPSYQFAPARRAIVIRARRRKYMATIYRHVRRTYKRYIKDSRTIGELLYWRYKLDALPKNSAPTKYHNFCPVSGRFRAYYGFFGLGRHPLRDFVNMGYVPGVRQANW</sequence>
<dbReference type="GO" id="GO:0006412">
    <property type="term" value="P:translation"/>
    <property type="evidence" value="ECO:0007669"/>
    <property type="project" value="InterPro"/>
</dbReference>
<dbReference type="EMBL" id="CP056070">
    <property type="protein sequence ID" value="UKK01579.2"/>
    <property type="molecule type" value="Genomic_DNA"/>
</dbReference>
<dbReference type="SUPFAM" id="SSF57716">
    <property type="entry name" value="Glucocorticoid receptor-like (DNA-binding domain)"/>
    <property type="match status" value="1"/>
</dbReference>
<dbReference type="PANTHER" id="PTHR19836">
    <property type="entry name" value="30S RIBOSOMAL PROTEIN S14"/>
    <property type="match status" value="1"/>
</dbReference>
<evidence type="ECO:0000256" key="3">
    <source>
        <dbReference type="ARBA" id="ARBA00023274"/>
    </source>
</evidence>
<protein>
    <recommendedName>
        <fullName evidence="7">30S ribosomal protein S14</fullName>
    </recommendedName>
</protein>
<dbReference type="InterPro" id="IPR001209">
    <property type="entry name" value="Ribosomal_uS14"/>
</dbReference>
<keyword evidence="4" id="KW-0732">Signal</keyword>
<evidence type="ECO:0000313" key="6">
    <source>
        <dbReference type="Proteomes" id="UP000244811"/>
    </source>
</evidence>
<dbReference type="Gene3D" id="1.10.287.1480">
    <property type="match status" value="1"/>
</dbReference>
<accession>A0A976ME65</accession>
<dbReference type="PANTHER" id="PTHR19836:SF19">
    <property type="entry name" value="SMALL RIBOSOMAL SUBUNIT PROTEIN US14M"/>
    <property type="match status" value="1"/>
</dbReference>
<dbReference type="AlphaFoldDB" id="A0A976ME65"/>
<evidence type="ECO:0000256" key="2">
    <source>
        <dbReference type="ARBA" id="ARBA00022980"/>
    </source>
</evidence>
<dbReference type="GO" id="GO:0015935">
    <property type="term" value="C:small ribosomal subunit"/>
    <property type="evidence" value="ECO:0007669"/>
    <property type="project" value="TreeGrafter"/>
</dbReference>
<proteinExistence type="inferred from homology"/>
<reference evidence="5" key="1">
    <citation type="submission" date="2022-07" db="EMBL/GenBank/DDBJ databases">
        <title>Evaluation of T. orientalis genome assembly methods using nanopore sequencing and analysis of variation between genomes.</title>
        <authorList>
            <person name="Yam J."/>
            <person name="Micallef M.L."/>
            <person name="Liu M."/>
            <person name="Djordjevic S.P."/>
            <person name="Bogema D.R."/>
            <person name="Jenkins C."/>
        </authorList>
    </citation>
    <scope>NUCLEOTIDE SEQUENCE</scope>
    <source>
        <strain evidence="5">Goon Nure</strain>
    </source>
</reference>
<gene>
    <name evidence="5" type="ORF">MACK_002397</name>
</gene>
<evidence type="ECO:0000313" key="5">
    <source>
        <dbReference type="EMBL" id="UKK01579.2"/>
    </source>
</evidence>
<name>A0A976ME65_THEOR</name>
<feature type="chain" id="PRO_5037731784" description="30S ribosomal protein S14" evidence="4">
    <location>
        <begin position="17"/>
        <end position="214"/>
    </location>
</feature>
<organism evidence="5 6">
    <name type="scientific">Theileria orientalis</name>
    <dbReference type="NCBI Taxonomy" id="68886"/>
    <lineage>
        <taxon>Eukaryota</taxon>
        <taxon>Sar</taxon>
        <taxon>Alveolata</taxon>
        <taxon>Apicomplexa</taxon>
        <taxon>Aconoidasida</taxon>
        <taxon>Piroplasmida</taxon>
        <taxon>Theileriidae</taxon>
        <taxon>Theileria</taxon>
    </lineage>
</organism>
<comment type="similarity">
    <text evidence="1">Belongs to the universal ribosomal protein uS14 family.</text>
</comment>